<name>A0A0G4IBM3_9ALVE</name>
<evidence type="ECO:0000313" key="1">
    <source>
        <dbReference type="EMBL" id="CEM54560.1"/>
    </source>
</evidence>
<gene>
    <name evidence="1" type="ORF">Cvel_2197</name>
</gene>
<dbReference type="EMBL" id="CDMZ01005798">
    <property type="protein sequence ID" value="CEM54560.1"/>
    <property type="molecule type" value="Genomic_DNA"/>
</dbReference>
<dbReference type="AlphaFoldDB" id="A0A0G4IBM3"/>
<reference evidence="1" key="1">
    <citation type="submission" date="2014-11" db="EMBL/GenBank/DDBJ databases">
        <authorList>
            <person name="Otto D Thomas"/>
            <person name="Naeem Raeece"/>
        </authorList>
    </citation>
    <scope>NUCLEOTIDE SEQUENCE</scope>
</reference>
<dbReference type="PhylomeDB" id="A0A0G4IBM3"/>
<organism evidence="1">
    <name type="scientific">Chromera velia CCMP2878</name>
    <dbReference type="NCBI Taxonomy" id="1169474"/>
    <lineage>
        <taxon>Eukaryota</taxon>
        <taxon>Sar</taxon>
        <taxon>Alveolata</taxon>
        <taxon>Colpodellida</taxon>
        <taxon>Chromeraceae</taxon>
        <taxon>Chromera</taxon>
    </lineage>
</organism>
<protein>
    <submittedName>
        <fullName evidence="1">Uncharacterized protein</fullName>
    </submittedName>
</protein>
<accession>A0A0G4IBM3</accession>
<dbReference type="VEuPathDB" id="CryptoDB:Cvel_2197"/>
<sequence length="144" mass="16751">MSYAQIASVIADVHKLEAQVRLFGTDNKTAFPQHLAESWWVTRHFALSEGILNEAFINQRLKQLSCGIWVLDLVQNLKDLLRMPAVKKNWRRAPLVDPNDPEPEDIRSIFDGDVYRKHPLVIEWSRRERERVQGVLQQPQADLI</sequence>
<proteinExistence type="predicted"/>